<gene>
    <name evidence="2" type="ORF">NDU88_003714</name>
</gene>
<proteinExistence type="predicted"/>
<dbReference type="AlphaFoldDB" id="A0AAV7SGP4"/>
<accession>A0AAV7SGP4</accession>
<sequence length="66" mass="7068">MGRLVPVQQRQGKSSDEDRPVPPTGPSINLNLAFGVLFLASLQKVLVIVSSAEKLRQLDVLSSPIG</sequence>
<dbReference type="EMBL" id="JANPWB010000008">
    <property type="protein sequence ID" value="KAJ1163253.1"/>
    <property type="molecule type" value="Genomic_DNA"/>
</dbReference>
<feature type="region of interest" description="Disordered" evidence="1">
    <location>
        <begin position="1"/>
        <end position="24"/>
    </location>
</feature>
<dbReference type="Proteomes" id="UP001066276">
    <property type="component" value="Chromosome 4_2"/>
</dbReference>
<evidence type="ECO:0000313" key="3">
    <source>
        <dbReference type="Proteomes" id="UP001066276"/>
    </source>
</evidence>
<evidence type="ECO:0000256" key="1">
    <source>
        <dbReference type="SAM" id="MobiDB-lite"/>
    </source>
</evidence>
<organism evidence="2 3">
    <name type="scientific">Pleurodeles waltl</name>
    <name type="common">Iberian ribbed newt</name>
    <dbReference type="NCBI Taxonomy" id="8319"/>
    <lineage>
        <taxon>Eukaryota</taxon>
        <taxon>Metazoa</taxon>
        <taxon>Chordata</taxon>
        <taxon>Craniata</taxon>
        <taxon>Vertebrata</taxon>
        <taxon>Euteleostomi</taxon>
        <taxon>Amphibia</taxon>
        <taxon>Batrachia</taxon>
        <taxon>Caudata</taxon>
        <taxon>Salamandroidea</taxon>
        <taxon>Salamandridae</taxon>
        <taxon>Pleurodelinae</taxon>
        <taxon>Pleurodeles</taxon>
    </lineage>
</organism>
<comment type="caution">
    <text evidence="2">The sequence shown here is derived from an EMBL/GenBank/DDBJ whole genome shotgun (WGS) entry which is preliminary data.</text>
</comment>
<keyword evidence="3" id="KW-1185">Reference proteome</keyword>
<reference evidence="2" key="1">
    <citation type="journal article" date="2022" name="bioRxiv">
        <title>Sequencing and chromosome-scale assembly of the giantPleurodeles waltlgenome.</title>
        <authorList>
            <person name="Brown T."/>
            <person name="Elewa A."/>
            <person name="Iarovenko S."/>
            <person name="Subramanian E."/>
            <person name="Araus A.J."/>
            <person name="Petzold A."/>
            <person name="Susuki M."/>
            <person name="Suzuki K.-i.T."/>
            <person name="Hayashi T."/>
            <person name="Toyoda A."/>
            <person name="Oliveira C."/>
            <person name="Osipova E."/>
            <person name="Leigh N.D."/>
            <person name="Simon A."/>
            <person name="Yun M.H."/>
        </authorList>
    </citation>
    <scope>NUCLEOTIDE SEQUENCE</scope>
    <source>
        <strain evidence="2">20211129_DDA</strain>
        <tissue evidence="2">Liver</tissue>
    </source>
</reference>
<protein>
    <submittedName>
        <fullName evidence="2">Uncharacterized protein</fullName>
    </submittedName>
</protein>
<evidence type="ECO:0000313" key="2">
    <source>
        <dbReference type="EMBL" id="KAJ1163253.1"/>
    </source>
</evidence>
<name>A0AAV7SGP4_PLEWA</name>